<feature type="transmembrane region" description="Helical" evidence="8">
    <location>
        <begin position="40"/>
        <end position="62"/>
    </location>
</feature>
<dbReference type="GO" id="GO:0016020">
    <property type="term" value="C:membrane"/>
    <property type="evidence" value="ECO:0007669"/>
    <property type="project" value="UniProtKB-SubCell"/>
</dbReference>
<dbReference type="GO" id="GO:0005262">
    <property type="term" value="F:calcium channel activity"/>
    <property type="evidence" value="ECO:0007669"/>
    <property type="project" value="TreeGrafter"/>
</dbReference>
<gene>
    <name evidence="12" type="ORF">FBUS_00461</name>
</gene>
<dbReference type="InterPro" id="IPR051223">
    <property type="entry name" value="Polycystin"/>
</dbReference>
<dbReference type="PANTHER" id="PTHR10877:SF194">
    <property type="entry name" value="LOCATION OF VULVA DEFECTIVE 1"/>
    <property type="match status" value="1"/>
</dbReference>
<feature type="domain" description="Polycystin cation channel PKD1/PKD2" evidence="10">
    <location>
        <begin position="395"/>
        <end position="616"/>
    </location>
</feature>
<evidence type="ECO:0000256" key="4">
    <source>
        <dbReference type="ARBA" id="ARBA00022989"/>
    </source>
</evidence>
<keyword evidence="6" id="KW-0325">Glycoprotein</keyword>
<feature type="transmembrane region" description="Helical" evidence="8">
    <location>
        <begin position="141"/>
        <end position="162"/>
    </location>
</feature>
<feature type="transmembrane region" description="Helical" evidence="8">
    <location>
        <begin position="436"/>
        <end position="457"/>
    </location>
</feature>
<reference evidence="12" key="1">
    <citation type="submission" date="2019-05" db="EMBL/GenBank/DDBJ databases">
        <title>Annotation for the trematode Fasciolopsis buski.</title>
        <authorList>
            <person name="Choi Y.-J."/>
        </authorList>
    </citation>
    <scope>NUCLEOTIDE SEQUENCE</scope>
    <source>
        <strain evidence="12">HT</strain>
        <tissue evidence="12">Whole worm</tissue>
    </source>
</reference>
<dbReference type="Pfam" id="PF08016">
    <property type="entry name" value="PKD_channel"/>
    <property type="match status" value="1"/>
</dbReference>
<dbReference type="GO" id="GO:0005509">
    <property type="term" value="F:calcium ion binding"/>
    <property type="evidence" value="ECO:0007669"/>
    <property type="project" value="InterPro"/>
</dbReference>
<dbReference type="InterPro" id="IPR003915">
    <property type="entry name" value="PKD_2"/>
</dbReference>
<dbReference type="Gene3D" id="1.10.287.70">
    <property type="match status" value="1"/>
</dbReference>
<feature type="transmembrane region" description="Helical" evidence="8">
    <location>
        <begin position="528"/>
        <end position="548"/>
    </location>
</feature>
<keyword evidence="5 8" id="KW-0472">Membrane</keyword>
<evidence type="ECO:0000256" key="3">
    <source>
        <dbReference type="ARBA" id="ARBA00022692"/>
    </source>
</evidence>
<dbReference type="AlphaFoldDB" id="A0A8E0VII9"/>
<feature type="chain" id="PRO_5034746562" evidence="9">
    <location>
        <begin position="17"/>
        <end position="700"/>
    </location>
</feature>
<evidence type="ECO:0000256" key="1">
    <source>
        <dbReference type="ARBA" id="ARBA00004141"/>
    </source>
</evidence>
<dbReference type="EMBL" id="LUCM01008873">
    <property type="protein sequence ID" value="KAA0187789.1"/>
    <property type="molecule type" value="Genomic_DNA"/>
</dbReference>
<proteinExistence type="inferred from homology"/>
<feature type="transmembrane region" description="Helical" evidence="8">
    <location>
        <begin position="486"/>
        <end position="507"/>
    </location>
</feature>
<dbReference type="InterPro" id="IPR046791">
    <property type="entry name" value="Polycystin_dom"/>
</dbReference>
<dbReference type="Pfam" id="PF20519">
    <property type="entry name" value="Polycystin_dom"/>
    <property type="match status" value="1"/>
</dbReference>
<dbReference type="PRINTS" id="PR01433">
    <property type="entry name" value="POLYCYSTIN2"/>
</dbReference>
<dbReference type="InterPro" id="IPR013122">
    <property type="entry name" value="PKD1_2_channel"/>
</dbReference>
<comment type="caution">
    <text evidence="12">The sequence shown here is derived from an EMBL/GenBank/DDBJ whole genome shotgun (WGS) entry which is preliminary data.</text>
</comment>
<evidence type="ECO:0000313" key="13">
    <source>
        <dbReference type="Proteomes" id="UP000728185"/>
    </source>
</evidence>
<evidence type="ECO:0000313" key="12">
    <source>
        <dbReference type="EMBL" id="KAA0187789.1"/>
    </source>
</evidence>
<dbReference type="OrthoDB" id="444119at2759"/>
<dbReference type="Proteomes" id="UP000728185">
    <property type="component" value="Unassembled WGS sequence"/>
</dbReference>
<evidence type="ECO:0000256" key="2">
    <source>
        <dbReference type="ARBA" id="ARBA00007200"/>
    </source>
</evidence>
<feature type="domain" description="Polycystin" evidence="11">
    <location>
        <begin position="183"/>
        <end position="388"/>
    </location>
</feature>
<feature type="transmembrane region" description="Helical" evidence="8">
    <location>
        <begin position="399"/>
        <end position="416"/>
    </location>
</feature>
<protein>
    <submittedName>
        <fullName evidence="12">Polycystic kidney disease protein</fullName>
    </submittedName>
</protein>
<comment type="similarity">
    <text evidence="2">Belongs to the polycystin family.</text>
</comment>
<keyword evidence="4 8" id="KW-1133">Transmembrane helix</keyword>
<organism evidence="12 13">
    <name type="scientific">Fasciolopsis buskii</name>
    <dbReference type="NCBI Taxonomy" id="27845"/>
    <lineage>
        <taxon>Eukaryota</taxon>
        <taxon>Metazoa</taxon>
        <taxon>Spiralia</taxon>
        <taxon>Lophotrochozoa</taxon>
        <taxon>Platyhelminthes</taxon>
        <taxon>Trematoda</taxon>
        <taxon>Digenea</taxon>
        <taxon>Plagiorchiida</taxon>
        <taxon>Echinostomata</taxon>
        <taxon>Echinostomatoidea</taxon>
        <taxon>Fasciolidae</taxon>
        <taxon>Fasciolopsis</taxon>
    </lineage>
</organism>
<sequence length="700" mass="81771">MRILAWIILILSLAAAATFTTFYGVSFGEAACKKWLSSLFLSFFTSVLLVQPIKVMLLALFISFACKQTDRVDDIEILIEEDALIEGLGRRYQLQLDEEYLHDEYLMRNFKPKRLKILPPDPIELERARALRIKQRRANDILREIFFYVIFLVLLLLVTTGFRDPNAFMLKKSLQITFFPDEYDNMHTVDEFNDWVRQTLIPGLRAKRWYNREPPLYQRGFLKDRSDRIIGYGLMRQLRTKPNSCNVYGKMRPMVKNCYSVYDIHQQDEQPYGVGWIPFEGNTRRNNSSPEFAYTSQKDLDGMPYMGEVTWYSGGGYVFLLRGTEDAMQRNFNELDQEHWMDFSTRGILIQFAIFNPNINLFAIVTALIEKPGTGALITSYRIETANLFGSAATEAGRLEMAFQIAFVLALIGYMIKEIRNILRERCNYVKMFWSYVEWFILIGSFASIAAYVYMIVATKNAIAEFSRTHGNVFMNFQFLAYWNEMLTYLTALVCFASTLKLVRLFRFNQRIGLLGSVLRYAAKDMKYFMIVFFVMFFAFVLVFYLLYADTLEGFRSILGSTETCMQIILGKFDFTSMYEREMILGPLLFALFTLCVIFVMVSMFVAILDDSFHRVLEDLKLQSSDYEMTQFILAQFVLWTGLNRTNWGKRLVDSVHPIPEPTFMEDSEWELNNKLNELTRMMDEFLSYVQINQLAENDK</sequence>
<evidence type="ECO:0000259" key="10">
    <source>
        <dbReference type="Pfam" id="PF08016"/>
    </source>
</evidence>
<feature type="disulfide bond" evidence="7">
    <location>
        <begin position="245"/>
        <end position="258"/>
    </location>
</feature>
<accession>A0A8E0VII9</accession>
<evidence type="ECO:0000256" key="7">
    <source>
        <dbReference type="PIRSR" id="PIRSR603915-2"/>
    </source>
</evidence>
<keyword evidence="9" id="KW-0732">Signal</keyword>
<evidence type="ECO:0000256" key="5">
    <source>
        <dbReference type="ARBA" id="ARBA00023136"/>
    </source>
</evidence>
<evidence type="ECO:0000256" key="8">
    <source>
        <dbReference type="SAM" id="Phobius"/>
    </source>
</evidence>
<evidence type="ECO:0000256" key="9">
    <source>
        <dbReference type="SAM" id="SignalP"/>
    </source>
</evidence>
<comment type="subcellular location">
    <subcellularLocation>
        <location evidence="1">Membrane</location>
        <topology evidence="1">Multi-pass membrane protein</topology>
    </subcellularLocation>
</comment>
<evidence type="ECO:0000256" key="6">
    <source>
        <dbReference type="ARBA" id="ARBA00023180"/>
    </source>
</evidence>
<dbReference type="PANTHER" id="PTHR10877">
    <property type="entry name" value="POLYCYSTIN FAMILY MEMBER"/>
    <property type="match status" value="1"/>
</dbReference>
<keyword evidence="13" id="KW-1185">Reference proteome</keyword>
<evidence type="ECO:0000259" key="11">
    <source>
        <dbReference type="Pfam" id="PF20519"/>
    </source>
</evidence>
<feature type="signal peptide" evidence="9">
    <location>
        <begin position="1"/>
        <end position="16"/>
    </location>
</feature>
<keyword evidence="3 8" id="KW-0812">Transmembrane</keyword>
<dbReference type="GO" id="GO:0050982">
    <property type="term" value="P:detection of mechanical stimulus"/>
    <property type="evidence" value="ECO:0007669"/>
    <property type="project" value="TreeGrafter"/>
</dbReference>
<feature type="transmembrane region" description="Helical" evidence="8">
    <location>
        <begin position="584"/>
        <end position="609"/>
    </location>
</feature>
<name>A0A8E0VII9_9TREM</name>